<dbReference type="FunFam" id="2.30.30.360:FF:000001">
    <property type="entry name" value="Myosin heavy chain"/>
    <property type="match status" value="1"/>
</dbReference>
<evidence type="ECO:0000256" key="11">
    <source>
        <dbReference type="ARBA" id="ARBA00023179"/>
    </source>
</evidence>
<feature type="binding site" evidence="13">
    <location>
        <begin position="179"/>
        <end position="186"/>
    </location>
    <ligand>
        <name>ATP</name>
        <dbReference type="ChEBI" id="CHEBI:30616"/>
    </ligand>
</feature>
<feature type="region of interest" description="Disordered" evidence="15">
    <location>
        <begin position="1217"/>
        <end position="1248"/>
    </location>
</feature>
<keyword evidence="9 13" id="KW-0518">Myosin</keyword>
<keyword evidence="4" id="KW-0488">Methylation</keyword>
<dbReference type="CDD" id="cd14913">
    <property type="entry name" value="MYSc_Myh3"/>
    <property type="match status" value="1"/>
</dbReference>
<dbReference type="FunFam" id="1.20.5.370:FF:000001">
    <property type="entry name" value="Myosin heavy chain"/>
    <property type="match status" value="1"/>
</dbReference>
<evidence type="ECO:0000313" key="19">
    <source>
        <dbReference type="Proteomes" id="UP000694381"/>
    </source>
</evidence>
<evidence type="ECO:0000259" key="16">
    <source>
        <dbReference type="PROSITE" id="PS51456"/>
    </source>
</evidence>
<dbReference type="Gene3D" id="1.20.120.720">
    <property type="entry name" value="Myosin VI head, motor domain, U50 subdomain"/>
    <property type="match status" value="1"/>
</dbReference>
<dbReference type="PANTHER" id="PTHR45615">
    <property type="entry name" value="MYOSIN HEAVY CHAIN, NON-MUSCLE"/>
    <property type="match status" value="1"/>
</dbReference>
<evidence type="ECO:0000256" key="7">
    <source>
        <dbReference type="ARBA" id="ARBA00022840"/>
    </source>
</evidence>
<reference evidence="18" key="2">
    <citation type="submission" date="2025-09" db="UniProtKB">
        <authorList>
            <consortium name="Ensembl"/>
        </authorList>
    </citation>
    <scope>IDENTIFICATION</scope>
</reference>
<dbReference type="FunFam" id="1.10.10.820:FF:000001">
    <property type="entry name" value="Myosin heavy chain"/>
    <property type="match status" value="1"/>
</dbReference>
<dbReference type="FunFam" id="1.20.58.530:FF:000001">
    <property type="entry name" value="Myosin heavy chain"/>
    <property type="match status" value="1"/>
</dbReference>
<keyword evidence="5" id="KW-0963">Cytoplasm</keyword>
<dbReference type="Ensembl" id="ENSNGAT00000014862.1">
    <property type="protein sequence ID" value="ENSNGAP00000009351.1"/>
    <property type="gene ID" value="ENSNGAG00000011905.1"/>
</dbReference>
<dbReference type="FunFam" id="3.40.850.10:FF:000024">
    <property type="entry name" value="Myosin heavy chain, isoform J"/>
    <property type="match status" value="1"/>
</dbReference>
<dbReference type="Gene3D" id="1.20.5.4820">
    <property type="match status" value="1"/>
</dbReference>
<feature type="region of interest" description="Actin-binding" evidence="13">
    <location>
        <begin position="656"/>
        <end position="678"/>
    </location>
</feature>
<evidence type="ECO:0000256" key="15">
    <source>
        <dbReference type="SAM" id="MobiDB-lite"/>
    </source>
</evidence>
<evidence type="ECO:0000259" key="17">
    <source>
        <dbReference type="PROSITE" id="PS51844"/>
    </source>
</evidence>
<dbReference type="SUPFAM" id="SSF57997">
    <property type="entry name" value="Tropomyosin"/>
    <property type="match status" value="1"/>
</dbReference>
<dbReference type="InterPro" id="IPR036000">
    <property type="entry name" value="MYSc_Myh3"/>
</dbReference>
<dbReference type="GO" id="GO:0051015">
    <property type="term" value="F:actin filament binding"/>
    <property type="evidence" value="ECO:0007669"/>
    <property type="project" value="InterPro"/>
</dbReference>
<dbReference type="PROSITE" id="PS51844">
    <property type="entry name" value="SH3_LIKE"/>
    <property type="match status" value="1"/>
</dbReference>
<keyword evidence="8 14" id="KW-0175">Coiled coil</keyword>
<dbReference type="Gene3D" id="6.10.250.2420">
    <property type="match status" value="1"/>
</dbReference>
<dbReference type="Gene3D" id="1.10.10.820">
    <property type="match status" value="1"/>
</dbReference>
<dbReference type="InterPro" id="IPR004009">
    <property type="entry name" value="SH3_Myosin"/>
</dbReference>
<dbReference type="PANTHER" id="PTHR45615:SF6">
    <property type="entry name" value="MYOSIN-3"/>
    <property type="match status" value="1"/>
</dbReference>
<evidence type="ECO:0000256" key="5">
    <source>
        <dbReference type="ARBA" id="ARBA00022490"/>
    </source>
</evidence>
<evidence type="ECO:0000256" key="1">
    <source>
        <dbReference type="ARBA" id="ARBA00004657"/>
    </source>
</evidence>
<dbReference type="FunFam" id="1.20.5.340:FF:000003">
    <property type="entry name" value="Myosin heavy chain"/>
    <property type="match status" value="1"/>
</dbReference>
<dbReference type="Gene3D" id="1.20.5.340">
    <property type="match status" value="5"/>
</dbReference>
<dbReference type="GO" id="GO:0006936">
    <property type="term" value="P:muscle contraction"/>
    <property type="evidence" value="ECO:0007669"/>
    <property type="project" value="TreeGrafter"/>
</dbReference>
<protein>
    <submittedName>
        <fullName evidence="18">Myosin, heavy polypeptide 3, skeletal muscle, embryonic</fullName>
    </submittedName>
</protein>
<dbReference type="GO" id="GO:0030016">
    <property type="term" value="C:myofibril"/>
    <property type="evidence" value="ECO:0007669"/>
    <property type="project" value="UniProtKB-SubCell"/>
</dbReference>
<dbReference type="InterPro" id="IPR002928">
    <property type="entry name" value="Myosin_tail"/>
</dbReference>
<dbReference type="Proteomes" id="UP000694381">
    <property type="component" value="Unassembled WGS sequence"/>
</dbReference>
<dbReference type="InterPro" id="IPR027417">
    <property type="entry name" value="P-loop_NTPase"/>
</dbReference>
<dbReference type="PROSITE" id="PS50096">
    <property type="entry name" value="IQ"/>
    <property type="match status" value="1"/>
</dbReference>
<dbReference type="SUPFAM" id="SSF52540">
    <property type="entry name" value="P-loop containing nucleoside triphosphate hydrolases"/>
    <property type="match status" value="1"/>
</dbReference>
<dbReference type="GO" id="GO:0032982">
    <property type="term" value="C:myosin filament"/>
    <property type="evidence" value="ECO:0007669"/>
    <property type="project" value="UniProtKB-KW"/>
</dbReference>
<organism evidence="18 19">
    <name type="scientific">Nannospalax galili</name>
    <name type="common">Northern Israeli blind subterranean mole rat</name>
    <name type="synonym">Spalax galili</name>
    <dbReference type="NCBI Taxonomy" id="1026970"/>
    <lineage>
        <taxon>Eukaryota</taxon>
        <taxon>Metazoa</taxon>
        <taxon>Chordata</taxon>
        <taxon>Craniata</taxon>
        <taxon>Vertebrata</taxon>
        <taxon>Euteleostomi</taxon>
        <taxon>Mammalia</taxon>
        <taxon>Eutheria</taxon>
        <taxon>Euarchontoglires</taxon>
        <taxon>Glires</taxon>
        <taxon>Rodentia</taxon>
        <taxon>Myomorpha</taxon>
        <taxon>Muroidea</taxon>
        <taxon>Spalacidae</taxon>
        <taxon>Spalacinae</taxon>
        <taxon>Nannospalax</taxon>
    </lineage>
</organism>
<dbReference type="InterPro" id="IPR001609">
    <property type="entry name" value="Myosin_head_motor_dom-like"/>
</dbReference>
<dbReference type="Gene3D" id="1.20.58.530">
    <property type="match status" value="1"/>
</dbReference>
<evidence type="ECO:0000256" key="4">
    <source>
        <dbReference type="ARBA" id="ARBA00022481"/>
    </source>
</evidence>
<dbReference type="FunFam" id="1.20.5.340:FF:000004">
    <property type="entry name" value="Myosin heavy chain"/>
    <property type="match status" value="1"/>
</dbReference>
<dbReference type="GeneTree" id="ENSGT00940000161575"/>
<evidence type="ECO:0000313" key="18">
    <source>
        <dbReference type="Ensembl" id="ENSNGAP00000009351.1"/>
    </source>
</evidence>
<dbReference type="GO" id="GO:0005524">
    <property type="term" value="F:ATP binding"/>
    <property type="evidence" value="ECO:0007669"/>
    <property type="project" value="UniProtKB-UniRule"/>
</dbReference>
<dbReference type="FunFam" id="1.20.5.4820:FF:000001">
    <property type="entry name" value="Myosin heavy chain"/>
    <property type="match status" value="1"/>
</dbReference>
<keyword evidence="6 13" id="KW-0547">Nucleotide-binding</keyword>
<gene>
    <name evidence="18" type="primary">LOC103752064</name>
</gene>
<dbReference type="FunFam" id="1.20.5.340:FF:000013">
    <property type="entry name" value="Myosin heavy chain"/>
    <property type="match status" value="1"/>
</dbReference>
<proteinExistence type="inferred from homology"/>
<keyword evidence="19" id="KW-1185">Reference proteome</keyword>
<name>A0A8C6QZX4_NANGA</name>
<feature type="compositionally biased region" description="Basic and acidic residues" evidence="15">
    <location>
        <begin position="1217"/>
        <end position="1227"/>
    </location>
</feature>
<evidence type="ECO:0000256" key="10">
    <source>
        <dbReference type="ARBA" id="ARBA00023175"/>
    </source>
</evidence>
<keyword evidence="10 13" id="KW-0505">Motor protein</keyword>
<feature type="domain" description="Myosin N-terminal SH3-like" evidence="17">
    <location>
        <begin position="33"/>
        <end position="82"/>
    </location>
</feature>
<dbReference type="FunFam" id="1.20.5.370:FF:000008">
    <property type="entry name" value="Myosin heavy chain"/>
    <property type="match status" value="1"/>
</dbReference>
<dbReference type="Gene3D" id="1.20.5.370">
    <property type="match status" value="4"/>
</dbReference>
<comment type="similarity">
    <text evidence="2 13">Belongs to the TRAFAC class myosin-kinesin ATPase superfamily. Myosin family.</text>
</comment>
<sequence length="1899" mass="218908">MSSDTEMEVFGIAAPFLRKSEKERIEAQNQPFDAKTYCFVVDSKEEYAKGKIKSSQDGKVTVETEDNRTLVVKPEDVYAMNPPKFDKIEDMAMLTHLNEPAVLYNLKDRYTSWMIYTYSGLFCVTVNPYKWLPVYNPEVVDGYRGKKRQEAPPHIFSISDNAYQFMLTDRENQSILITGESGAGKTVNTKRVIQYFATIAATGDLAKKKDSKMKGTLEDQIISANPLLEAFGNAKTVRNDNSSRFGKFIRIHFGTTGKLASADIETYLLEKSRVTFQLKAERSYHIFYQILSNKKPELIELLLITTNPYDYPFISQGEILVASIDDAEELLATDSAIDILGFTPEEKSGLYKLTGAVMHYGNMKFKQKQREEQAEPDGTEVADKTAYLMGLNSSDLLKALCFPRVKVGNEYVTKGQTVDQVHHAVNALSKSVYEKLFLWMVTRINQQLDTKLPRQHFIGVLDIAGFEIFEYNSLEQLCINFTNEKLQQFFNHHMFVLEQEEYKKEGIEWTFIDFGMDLAACIELIEKPMGIFSILEEECMFPKATDTSFKNKLYDQHLGKSSNFQKPKVVKGRAEAHFSLVHYAGTVDYSVSGWLEKNKDPLNETVVGLYQKSSNRLLAHLYATFATTDADSGKKKVAKKKGSSFQTVSALFRENLNKLMSNLRTTHPHFVRCIIPNETKTPGAMEHSLVLHQLRCNGVLEGIRICRKGFPNRILYGDFKQRYRVLNASAIPEGQFIDSKKACEKLLASIDIDHTQYKFGHTKVFFKAGLLGTLEEMRDDRLAKLITRTQAVCRGFLMRVEFQKMVQRRESIFCIQYNIRSFMNVKHWPWMKLFFKIKPLLKSAETEKEMATMKEEFQKTKDELAKSEAKRKELEEKLVTLVQEKNDLQLQVQAESENLLDAEERCDQLIKAKFQLEAKIKEVTERAEDEEEINAELTAKKRKLEDECSELKKDIDDLELTLAKVEKEKHATENKVKNLTEELAGLDETIAKLTREKKALQEAHQQTLDDLQAEEDKVNSLSKLKSKLEQQVDDVKFPPCKGKWYLFQLESSLEQEKKLRNWLPWVTRCALQARIEELEEEIEAERATRAKTEKQRSDYARELEELSERLEEAGGVTSTQIELNKKREAEFLKLRRDLEEATLQHEATVATLRKKHADSAAELAEQIDNLQRVKQKLEKEKSEFKLEIDDLSSSVESVSKSKANLEKICRTLEDQLSEARGKNEETQRSLSELTTQKSRLQTEAGELSRQLEEKESIVSQLSRSKQAFTQQIEELKRQLEEESKAKNALAHALQSSRHDCDLLREQYEEEQEGKAEMQRALSKANSEVAQWRTKYETDAIQRTEELEEAKKKLAQRLQDSEEQVEAVNAKCASLEKTKQRLQGEVEDLMVDVERANSLAAALDKKQRNFDKVLAEWKTKCEESQAELEAALKESRSLSTELFKLKNAYEEALDQLETVKRENKNLEQEIADLTEQIAENGKTIHELEKSRKQMELEKADIQMALEEAEAALEHEEAKILRIQLELTQVKSEIDRKIAEKDEEIEQLKRNYQRTVETMQSALDAEVRSRNEAIRLKKKMEGDLNEIEIQLSHANRQAAETLKHLRSVQGQLKDTQLHLDDALRGQEDLKEQLAIVERRANLLQAEVEELRATLEQTERARKLAEQELLDSNERVQLLHTQNTSLIHTKKKLETDLTQLQSEVEDASRDARNAEEKAKKAITDAAMMAEELKKEQDTSAHLERMKKNLEQTVKDLQLRLDEAEQLALKGGKKQIQKLETRIRELEFELEGEQKKNTESVKGLRKYERRVKELTYQSEEDRKNVLRLQDLVDKLQVKVKSYKRQAEEADEQANAHLTKFRKAQHELEEAEERADIAESQVNKLRAKTRDFTSSRMVVHESEE</sequence>
<dbReference type="Gene3D" id="3.40.850.10">
    <property type="entry name" value="Kinesin motor domain"/>
    <property type="match status" value="1"/>
</dbReference>
<evidence type="ECO:0000256" key="3">
    <source>
        <dbReference type="ARBA" id="ARBA00022433"/>
    </source>
</evidence>
<feature type="coiled-coil region" evidence="14">
    <location>
        <begin position="843"/>
        <end position="1031"/>
    </location>
</feature>
<dbReference type="FunFam" id="1.20.5.370:FF:000002">
    <property type="entry name" value="Myosin heavy chain"/>
    <property type="match status" value="1"/>
</dbReference>
<keyword evidence="12 13" id="KW-0009">Actin-binding</keyword>
<dbReference type="GO" id="GO:0000146">
    <property type="term" value="F:microfilament motor activity"/>
    <property type="evidence" value="ECO:0007669"/>
    <property type="project" value="TreeGrafter"/>
</dbReference>
<dbReference type="Gene3D" id="2.30.30.360">
    <property type="entry name" value="Myosin S1 fragment, N-terminal"/>
    <property type="match status" value="1"/>
</dbReference>
<dbReference type="Pfam" id="PF02736">
    <property type="entry name" value="Myosin_N"/>
    <property type="match status" value="1"/>
</dbReference>
<dbReference type="InterPro" id="IPR014751">
    <property type="entry name" value="XRCC4-like_C"/>
</dbReference>
<dbReference type="InterPro" id="IPR036961">
    <property type="entry name" value="Kinesin_motor_dom_sf"/>
</dbReference>
<evidence type="ECO:0000256" key="12">
    <source>
        <dbReference type="ARBA" id="ARBA00023203"/>
    </source>
</evidence>
<dbReference type="GO" id="GO:0016460">
    <property type="term" value="C:myosin II complex"/>
    <property type="evidence" value="ECO:0007669"/>
    <property type="project" value="TreeGrafter"/>
</dbReference>
<evidence type="ECO:0000256" key="8">
    <source>
        <dbReference type="ARBA" id="ARBA00023054"/>
    </source>
</evidence>
<dbReference type="PROSITE" id="PS51456">
    <property type="entry name" value="MYOSIN_MOTOR"/>
    <property type="match status" value="1"/>
</dbReference>
<evidence type="ECO:0000256" key="6">
    <source>
        <dbReference type="ARBA" id="ARBA00022741"/>
    </source>
</evidence>
<evidence type="ECO:0000256" key="13">
    <source>
        <dbReference type="PROSITE-ProRule" id="PRU00782"/>
    </source>
</evidence>
<feature type="compositionally biased region" description="Polar residues" evidence="15">
    <location>
        <begin position="1228"/>
        <end position="1241"/>
    </location>
</feature>
<dbReference type="Pfam" id="PF00063">
    <property type="entry name" value="Myosin_head"/>
    <property type="match status" value="1"/>
</dbReference>
<dbReference type="FunFam" id="1.20.120.720:FF:000001">
    <property type="entry name" value="Myosin heavy chain, muscle"/>
    <property type="match status" value="1"/>
</dbReference>
<comment type="subcellular location">
    <subcellularLocation>
        <location evidence="1">Cytoplasm</location>
        <location evidence="1">Myofibril</location>
    </subcellularLocation>
</comment>
<dbReference type="FunFam" id="1.20.5.370:FF:000003">
    <property type="entry name" value="Myosin heavy chain"/>
    <property type="match status" value="1"/>
</dbReference>
<dbReference type="PRINTS" id="PR00193">
    <property type="entry name" value="MYOSINHEAVY"/>
</dbReference>
<reference evidence="18" key="1">
    <citation type="submission" date="2025-08" db="UniProtKB">
        <authorList>
            <consortium name="Ensembl"/>
        </authorList>
    </citation>
    <scope>IDENTIFICATION</scope>
</reference>
<feature type="domain" description="Myosin motor" evidence="16">
    <location>
        <begin position="86"/>
        <end position="779"/>
    </location>
</feature>
<dbReference type="SMART" id="SM00242">
    <property type="entry name" value="MYSc"/>
    <property type="match status" value="1"/>
</dbReference>
<evidence type="ECO:0000256" key="9">
    <source>
        <dbReference type="ARBA" id="ARBA00023123"/>
    </source>
</evidence>
<evidence type="ECO:0000256" key="14">
    <source>
        <dbReference type="SAM" id="Coils"/>
    </source>
</evidence>
<evidence type="ECO:0000256" key="2">
    <source>
        <dbReference type="ARBA" id="ARBA00008314"/>
    </source>
</evidence>
<dbReference type="SUPFAM" id="SSF90257">
    <property type="entry name" value="Myosin rod fragments"/>
    <property type="match status" value="4"/>
</dbReference>
<keyword evidence="7 13" id="KW-0067">ATP-binding</keyword>
<dbReference type="FunFam" id="1.20.5.370:FF:000007">
    <property type="entry name" value="Myosin heavy chain"/>
    <property type="match status" value="1"/>
</dbReference>
<accession>A0A8C6QZX4</accession>
<dbReference type="Pfam" id="PF01576">
    <property type="entry name" value="Myosin_tail_1"/>
    <property type="match status" value="2"/>
</dbReference>
<keyword evidence="11" id="KW-0514">Muscle protein</keyword>
<keyword evidence="3" id="KW-0787">Thick filament</keyword>
<dbReference type="InterPro" id="IPR008989">
    <property type="entry name" value="Myosin_S1_N"/>
</dbReference>